<dbReference type="AlphaFoldDB" id="A0A445CMV2"/>
<protein>
    <submittedName>
        <fullName evidence="2">Uncharacterized protein</fullName>
    </submittedName>
</protein>
<dbReference type="Pfam" id="PF03004">
    <property type="entry name" value="Transposase_24"/>
    <property type="match status" value="1"/>
</dbReference>
<name>A0A445CMV2_ARAHY</name>
<reference evidence="2 3" key="1">
    <citation type="submission" date="2019-01" db="EMBL/GenBank/DDBJ databases">
        <title>Sequencing of cultivated peanut Arachis hypogaea provides insights into genome evolution and oil improvement.</title>
        <authorList>
            <person name="Chen X."/>
        </authorList>
    </citation>
    <scope>NUCLEOTIDE SEQUENCE [LARGE SCALE GENOMIC DNA]</scope>
    <source>
        <strain evidence="3">cv. Fuhuasheng</strain>
        <tissue evidence="2">Leaves</tissue>
    </source>
</reference>
<keyword evidence="1" id="KW-0732">Signal</keyword>
<dbReference type="Proteomes" id="UP000289738">
    <property type="component" value="Chromosome A06"/>
</dbReference>
<dbReference type="EMBL" id="SDMP01000006">
    <property type="protein sequence ID" value="RYR52213.1"/>
    <property type="molecule type" value="Genomic_DNA"/>
</dbReference>
<evidence type="ECO:0000313" key="3">
    <source>
        <dbReference type="Proteomes" id="UP000289738"/>
    </source>
</evidence>
<feature type="chain" id="PRO_5019107219" evidence="1">
    <location>
        <begin position="28"/>
        <end position="393"/>
    </location>
</feature>
<comment type="caution">
    <text evidence="2">The sequence shown here is derived from an EMBL/GenBank/DDBJ whole genome shotgun (WGS) entry which is preliminary data.</text>
</comment>
<evidence type="ECO:0000256" key="1">
    <source>
        <dbReference type="SAM" id="SignalP"/>
    </source>
</evidence>
<accession>A0A445CMV2</accession>
<feature type="signal peptide" evidence="1">
    <location>
        <begin position="1"/>
        <end position="27"/>
    </location>
</feature>
<organism evidence="2 3">
    <name type="scientific">Arachis hypogaea</name>
    <name type="common">Peanut</name>
    <dbReference type="NCBI Taxonomy" id="3818"/>
    <lineage>
        <taxon>Eukaryota</taxon>
        <taxon>Viridiplantae</taxon>
        <taxon>Streptophyta</taxon>
        <taxon>Embryophyta</taxon>
        <taxon>Tracheophyta</taxon>
        <taxon>Spermatophyta</taxon>
        <taxon>Magnoliopsida</taxon>
        <taxon>eudicotyledons</taxon>
        <taxon>Gunneridae</taxon>
        <taxon>Pentapetalae</taxon>
        <taxon>rosids</taxon>
        <taxon>fabids</taxon>
        <taxon>Fabales</taxon>
        <taxon>Fabaceae</taxon>
        <taxon>Papilionoideae</taxon>
        <taxon>50 kb inversion clade</taxon>
        <taxon>dalbergioids sensu lato</taxon>
        <taxon>Dalbergieae</taxon>
        <taxon>Pterocarpus clade</taxon>
        <taxon>Arachis</taxon>
    </lineage>
</organism>
<evidence type="ECO:0000313" key="2">
    <source>
        <dbReference type="EMBL" id="RYR52213.1"/>
    </source>
</evidence>
<gene>
    <name evidence="2" type="ORF">Ahy_A06g027133</name>
</gene>
<sequence length="393" mass="44116">MALRIHSDLAPFLLLLSLLLVLPLVEPPSLFQRPSKLQSLPPFELTAAAVYQVPLRLVPSFSLLATLARSLSLSFCSLLQREGFFSYTWDKFLSNYLVTSQVTGLSNQPFIMIPNPNYVPPSTAMTLPPITQQPVAKTTLPPATKVAVPESSHGSEAADVPPPPPIGCRFEWLKASYKKIHLRPERDGFRNGRCTLYGTLSTMPSLGRYTTIEWVDSSNRYWTMFALLVHWETDEGFRNRCLTNRANRTSARSSKYTGGSATFMTIKARLLKSLDCEVTLAETFKYTHTLKENKARFAYQRSQDHYEPYTQKLEVATQQSQQSGKDADGSIASVIDPVAIWRETASAPYKNCVYGMESFFVNSLHISTLRQSSAFATSRAVEYEKGMDLRLQV</sequence>
<proteinExistence type="predicted"/>
<dbReference type="InterPro" id="IPR004252">
    <property type="entry name" value="Probable_transposase_24"/>
</dbReference>
<keyword evidence="3" id="KW-1185">Reference proteome</keyword>